<name>A0A8S0ZEU8_ARCPL</name>
<evidence type="ECO:0000313" key="1">
    <source>
        <dbReference type="EMBL" id="CAB3231686.1"/>
    </source>
</evidence>
<evidence type="ECO:0000313" key="2">
    <source>
        <dbReference type="Proteomes" id="UP000494106"/>
    </source>
</evidence>
<dbReference type="AlphaFoldDB" id="A0A8S0ZEU8"/>
<dbReference type="Proteomes" id="UP000494106">
    <property type="component" value="Unassembled WGS sequence"/>
</dbReference>
<gene>
    <name evidence="1" type="ORF">APLA_LOCUS4549</name>
</gene>
<dbReference type="OrthoDB" id="6912681at2759"/>
<comment type="caution">
    <text evidence="1">The sequence shown here is derived from an EMBL/GenBank/DDBJ whole genome shotgun (WGS) entry which is preliminary data.</text>
</comment>
<protein>
    <submittedName>
        <fullName evidence="1">Uncharacterized protein</fullName>
    </submittedName>
</protein>
<dbReference type="EMBL" id="CADEBC010000473">
    <property type="protein sequence ID" value="CAB3231686.1"/>
    <property type="molecule type" value="Genomic_DNA"/>
</dbReference>
<proteinExistence type="predicted"/>
<organism evidence="1 2">
    <name type="scientific">Arctia plantaginis</name>
    <name type="common">Wood tiger moth</name>
    <name type="synonym">Phalaena plantaginis</name>
    <dbReference type="NCBI Taxonomy" id="874455"/>
    <lineage>
        <taxon>Eukaryota</taxon>
        <taxon>Metazoa</taxon>
        <taxon>Ecdysozoa</taxon>
        <taxon>Arthropoda</taxon>
        <taxon>Hexapoda</taxon>
        <taxon>Insecta</taxon>
        <taxon>Pterygota</taxon>
        <taxon>Neoptera</taxon>
        <taxon>Endopterygota</taxon>
        <taxon>Lepidoptera</taxon>
        <taxon>Glossata</taxon>
        <taxon>Ditrysia</taxon>
        <taxon>Noctuoidea</taxon>
        <taxon>Erebidae</taxon>
        <taxon>Arctiinae</taxon>
        <taxon>Arctia</taxon>
    </lineage>
</organism>
<reference evidence="1 2" key="1">
    <citation type="submission" date="2020-04" db="EMBL/GenBank/DDBJ databases">
        <authorList>
            <person name="Wallbank WR R."/>
            <person name="Pardo Diaz C."/>
            <person name="Kozak K."/>
            <person name="Martin S."/>
            <person name="Jiggins C."/>
            <person name="Moest M."/>
            <person name="Warren A I."/>
            <person name="Byers J.R.P. K."/>
            <person name="Montejo-Kovacevich G."/>
            <person name="Yen C E."/>
        </authorList>
    </citation>
    <scope>NUCLEOTIDE SEQUENCE [LARGE SCALE GENOMIC DNA]</scope>
</reference>
<accession>A0A8S0ZEU8</accession>
<keyword evidence="2" id="KW-1185">Reference proteome</keyword>
<sequence>MCIRRRKRDKKIQTGQQNKKKAGCASRCRQWFSRKIRRYIRKKIFGIPDPKFADYEILEANLDALRNKIKDLGTPTKNTMKLSNLNEKDIKLLQGMKENKLKKKFQLTDSNYKILTEMLRDYKEGKISLIDLSKKQKGLDEIRLNRILQKYNEAKRTRNLIDIKNSRNGTKNKEKFKSNERKTLNKLAEDLKKMIPLDFDPAKIKLDSTIANKSDINRILSDYAAIEKGKKALLSILEKPNVDNIVSRRRILSLVQDLEKIRIT</sequence>